<name>C6WVJ5_METML</name>
<dbReference type="CDD" id="cd02526">
    <property type="entry name" value="GT2_RfbF_like"/>
    <property type="match status" value="1"/>
</dbReference>
<dbReference type="GO" id="GO:0016757">
    <property type="term" value="F:glycosyltransferase activity"/>
    <property type="evidence" value="ECO:0007669"/>
    <property type="project" value="UniProtKB-KW"/>
</dbReference>
<dbReference type="SUPFAM" id="SSF53448">
    <property type="entry name" value="Nucleotide-diphospho-sugar transferases"/>
    <property type="match status" value="1"/>
</dbReference>
<accession>C6WVJ5</accession>
<keyword evidence="6" id="KW-1185">Reference proteome</keyword>
<dbReference type="AlphaFoldDB" id="C6WVJ5"/>
<dbReference type="CAZy" id="GT2">
    <property type="family name" value="Glycosyltransferase Family 2"/>
</dbReference>
<evidence type="ECO:0000313" key="5">
    <source>
        <dbReference type="EMBL" id="ACT47944.1"/>
    </source>
</evidence>
<evidence type="ECO:0000259" key="4">
    <source>
        <dbReference type="Pfam" id="PF00535"/>
    </source>
</evidence>
<proteinExistence type="inferred from homology"/>
<keyword evidence="2" id="KW-0328">Glycosyltransferase</keyword>
<gene>
    <name evidence="5" type="ordered locus">Mmol_1035</name>
</gene>
<dbReference type="Pfam" id="PF00535">
    <property type="entry name" value="Glycos_transf_2"/>
    <property type="match status" value="1"/>
</dbReference>
<evidence type="ECO:0000313" key="6">
    <source>
        <dbReference type="Proteomes" id="UP000002742"/>
    </source>
</evidence>
<dbReference type="eggNOG" id="COG1216">
    <property type="taxonomic scope" value="Bacteria"/>
</dbReference>
<dbReference type="EMBL" id="CP001672">
    <property type="protein sequence ID" value="ACT47944.1"/>
    <property type="molecule type" value="Genomic_DNA"/>
</dbReference>
<dbReference type="PANTHER" id="PTHR43179:SF12">
    <property type="entry name" value="GALACTOFURANOSYLTRANSFERASE GLFT2"/>
    <property type="match status" value="1"/>
</dbReference>
<dbReference type="InterPro" id="IPR001173">
    <property type="entry name" value="Glyco_trans_2-like"/>
</dbReference>
<dbReference type="Gene3D" id="3.90.550.10">
    <property type="entry name" value="Spore Coat Polysaccharide Biosynthesis Protein SpsA, Chain A"/>
    <property type="match status" value="1"/>
</dbReference>
<reference evidence="5 6" key="2">
    <citation type="journal article" date="2011" name="J. Bacteriol.">
        <title>Genomes of three methylotrophs from a single niche uncover genetic and metabolic divergence of Methylophilaceae.</title>
        <authorList>
            <person name="Lapidus A."/>
            <person name="Clum A."/>
            <person name="Labutti K."/>
            <person name="Kaluzhnaya M.G."/>
            <person name="Lim S."/>
            <person name="Beck D.A."/>
            <person name="Glavina Del Rio T."/>
            <person name="Nolan M."/>
            <person name="Mavromatis K."/>
            <person name="Huntemann M."/>
            <person name="Lucas S."/>
            <person name="Lidstrom M.E."/>
            <person name="Ivanova N."/>
            <person name="Chistoserdova L."/>
        </authorList>
    </citation>
    <scope>NUCLEOTIDE SEQUENCE [LARGE SCALE GENOMIC DNA]</scope>
    <source>
        <strain evidence="6">JLW8 / ATCC BAA-1282 / DSM 17540</strain>
    </source>
</reference>
<evidence type="ECO:0000256" key="2">
    <source>
        <dbReference type="ARBA" id="ARBA00022676"/>
    </source>
</evidence>
<keyword evidence="3 5" id="KW-0808">Transferase</keyword>
<feature type="domain" description="Glycosyltransferase 2-like" evidence="4">
    <location>
        <begin position="13"/>
        <end position="129"/>
    </location>
</feature>
<dbReference type="STRING" id="583345.Mmol_1035"/>
<evidence type="ECO:0000256" key="1">
    <source>
        <dbReference type="ARBA" id="ARBA00006739"/>
    </source>
</evidence>
<dbReference type="Proteomes" id="UP000002742">
    <property type="component" value="Chromosome"/>
</dbReference>
<comment type="similarity">
    <text evidence="1">Belongs to the glycosyltransferase 2 family.</text>
</comment>
<dbReference type="HOGENOM" id="CLU_023845_9_1_4"/>
<organism evidence="5 6">
    <name type="scientific">Methylotenera mobilis (strain JLW8 / ATCC BAA-1282 / DSM 17540)</name>
    <dbReference type="NCBI Taxonomy" id="583345"/>
    <lineage>
        <taxon>Bacteria</taxon>
        <taxon>Pseudomonadati</taxon>
        <taxon>Pseudomonadota</taxon>
        <taxon>Betaproteobacteria</taxon>
        <taxon>Nitrosomonadales</taxon>
        <taxon>Methylophilaceae</taxon>
        <taxon>Methylotenera</taxon>
    </lineage>
</organism>
<dbReference type="InterPro" id="IPR029044">
    <property type="entry name" value="Nucleotide-diphossugar_trans"/>
</dbReference>
<dbReference type="NCBIfam" id="TIGR01556">
    <property type="entry name" value="rhamnosyltran"/>
    <property type="match status" value="1"/>
</dbReference>
<dbReference type="InterPro" id="IPR006446">
    <property type="entry name" value="RhaTrfase"/>
</dbReference>
<protein>
    <submittedName>
        <fullName evidence="5">Rhamnosyltransferase</fullName>
    </submittedName>
</protein>
<reference evidence="6" key="1">
    <citation type="submission" date="2009-07" db="EMBL/GenBank/DDBJ databases">
        <title>Complete sequence of Methylotenera mobilis JLW8.</title>
        <authorList>
            <consortium name="US DOE Joint Genome Institute"/>
            <person name="Lucas S."/>
            <person name="Copeland A."/>
            <person name="Lapidus A."/>
            <person name="Glavina del Rio T."/>
            <person name="Tice H."/>
            <person name="Bruce D."/>
            <person name="Goodwin L."/>
            <person name="Pitluck S."/>
            <person name="LaButti K.M."/>
            <person name="Clum A."/>
            <person name="Larimer F."/>
            <person name="Land M."/>
            <person name="Hauser L."/>
            <person name="Kyrpides N."/>
            <person name="Mikhailova N."/>
            <person name="Kayluzhnaya M."/>
            <person name="Chistoserdova L."/>
        </authorList>
    </citation>
    <scope>NUCLEOTIDE SEQUENCE [LARGE SCALE GENOMIC DNA]</scope>
    <source>
        <strain evidence="6">JLW8 / ATCC BAA-1282 / DSM 17540</strain>
    </source>
</reference>
<evidence type="ECO:0000256" key="3">
    <source>
        <dbReference type="ARBA" id="ARBA00022679"/>
    </source>
</evidence>
<dbReference type="PANTHER" id="PTHR43179">
    <property type="entry name" value="RHAMNOSYLTRANSFERASE WBBL"/>
    <property type="match status" value="1"/>
</dbReference>
<dbReference type="KEGG" id="mmb:Mmol_1035"/>
<dbReference type="RefSeq" id="WP_015831979.1">
    <property type="nucleotide sequence ID" value="NC_012968.1"/>
</dbReference>
<sequence>MKLSQMSSLVGGVVVAYYPDAKVFSDTLNSALNEVDYLVVVNNSREPLHELCAEVNGLQITVIENKDNVGIAKALNLGIEYLIAKNCEYFLLLDQDSKVPKSMVSELIKAVNHLSDSTNQIAAVGPSYFNSRLDKNAPFIQFDNFSIKKINPDPMVPYVPVDFLITSGSLITLSAIKNIGVMEDGLFIDYVDTEWCLRAVAKGYKLYGLSTVKMEHSLGDDPVVFFNKKMPMHSPLRHYYIARNALHLMKRSYIPVNKKIIILISMLKTFFFYSLVPSNRFSHLKMMCSGFYDGVSNNYGRYDKLVKLKNNLSHEV</sequence>